<organism evidence="3 4">
    <name type="scientific">Gigaspora margarita</name>
    <dbReference type="NCBI Taxonomy" id="4874"/>
    <lineage>
        <taxon>Eukaryota</taxon>
        <taxon>Fungi</taxon>
        <taxon>Fungi incertae sedis</taxon>
        <taxon>Mucoromycota</taxon>
        <taxon>Glomeromycotina</taxon>
        <taxon>Glomeromycetes</taxon>
        <taxon>Diversisporales</taxon>
        <taxon>Gigasporaceae</taxon>
        <taxon>Gigaspora</taxon>
    </lineage>
</organism>
<evidence type="ECO:0000256" key="2">
    <source>
        <dbReference type="SAM" id="SignalP"/>
    </source>
</evidence>
<name>A0A8H4EHU1_GIGMA</name>
<evidence type="ECO:0000313" key="3">
    <source>
        <dbReference type="EMBL" id="KAF0486344.1"/>
    </source>
</evidence>
<dbReference type="EMBL" id="WTPW01000710">
    <property type="protein sequence ID" value="KAF0486344.1"/>
    <property type="molecule type" value="Genomic_DNA"/>
</dbReference>
<evidence type="ECO:0000313" key="4">
    <source>
        <dbReference type="Proteomes" id="UP000439903"/>
    </source>
</evidence>
<accession>A0A8H4EHU1</accession>
<evidence type="ECO:0000256" key="1">
    <source>
        <dbReference type="SAM" id="MobiDB-lite"/>
    </source>
</evidence>
<reference evidence="3 4" key="1">
    <citation type="journal article" date="2019" name="Environ. Microbiol.">
        <title>At the nexus of three kingdoms: the genome of the mycorrhizal fungus Gigaspora margarita provides insights into plant, endobacterial and fungal interactions.</title>
        <authorList>
            <person name="Venice F."/>
            <person name="Ghignone S."/>
            <person name="Salvioli di Fossalunga A."/>
            <person name="Amselem J."/>
            <person name="Novero M."/>
            <person name="Xianan X."/>
            <person name="Sedzielewska Toro K."/>
            <person name="Morin E."/>
            <person name="Lipzen A."/>
            <person name="Grigoriev I.V."/>
            <person name="Henrissat B."/>
            <person name="Martin F.M."/>
            <person name="Bonfante P."/>
        </authorList>
    </citation>
    <scope>NUCLEOTIDE SEQUENCE [LARGE SCALE GENOMIC DNA]</scope>
    <source>
        <strain evidence="3 4">BEG34</strain>
    </source>
</reference>
<feature type="region of interest" description="Disordered" evidence="1">
    <location>
        <begin position="29"/>
        <end position="49"/>
    </location>
</feature>
<proteinExistence type="predicted"/>
<dbReference type="AlphaFoldDB" id="A0A8H4EHU1"/>
<keyword evidence="2" id="KW-0732">Signal</keyword>
<feature type="chain" id="PRO_5034061493" evidence="2">
    <location>
        <begin position="20"/>
        <end position="128"/>
    </location>
</feature>
<sequence>MKSSLFLAIVLSFIIIAQIYHVSYNKKREPAGVNSDRTVPNPLHNKREDPTKVFLAARRIVTSGPNPLHNKREDPTKVFLAARRIVTSGPNPLHNKREDPTKVVLAARRIVTSGPNPLHNKREEPTKE</sequence>
<keyword evidence="4" id="KW-1185">Reference proteome</keyword>
<dbReference type="OrthoDB" id="2385715at2759"/>
<comment type="caution">
    <text evidence="3">The sequence shown here is derived from an EMBL/GenBank/DDBJ whole genome shotgun (WGS) entry which is preliminary data.</text>
</comment>
<feature type="signal peptide" evidence="2">
    <location>
        <begin position="1"/>
        <end position="19"/>
    </location>
</feature>
<dbReference type="Proteomes" id="UP000439903">
    <property type="component" value="Unassembled WGS sequence"/>
</dbReference>
<gene>
    <name evidence="3" type="ORF">F8M41_022659</name>
</gene>
<protein>
    <submittedName>
        <fullName evidence="3">CLAVATA3/ESR CLE-related protein 1-like</fullName>
    </submittedName>
</protein>